<keyword evidence="2" id="KW-1185">Reference proteome</keyword>
<comment type="caution">
    <text evidence="1">The sequence shown here is derived from an EMBL/GenBank/DDBJ whole genome shotgun (WGS) entry which is preliminary data.</text>
</comment>
<gene>
    <name evidence="1" type="ORF">ACFSQZ_02325</name>
</gene>
<dbReference type="EMBL" id="JBHUJC010000003">
    <property type="protein sequence ID" value="MFD2275293.1"/>
    <property type="molecule type" value="Genomic_DNA"/>
</dbReference>
<sequence length="134" mass="14687">MNTNENNDPVWKLLENASEQKASPLFSRNVMRDVRQEEQLSKPWWKKLLSPAPVIGTLTTAAACVALIISTQPTEVPYAPPVAQTETISADQGLNALADTIPTDDSFSDLIDPLSLVASSDIELLSDFEMLMEL</sequence>
<proteinExistence type="predicted"/>
<name>A0ABW5E069_9BACT</name>
<organism evidence="1 2">
    <name type="scientific">Rubritalea spongiae</name>
    <dbReference type="NCBI Taxonomy" id="430797"/>
    <lineage>
        <taxon>Bacteria</taxon>
        <taxon>Pseudomonadati</taxon>
        <taxon>Verrucomicrobiota</taxon>
        <taxon>Verrucomicrobiia</taxon>
        <taxon>Verrucomicrobiales</taxon>
        <taxon>Rubritaleaceae</taxon>
        <taxon>Rubritalea</taxon>
    </lineage>
</organism>
<evidence type="ECO:0000313" key="2">
    <source>
        <dbReference type="Proteomes" id="UP001597297"/>
    </source>
</evidence>
<dbReference type="Proteomes" id="UP001597297">
    <property type="component" value="Unassembled WGS sequence"/>
</dbReference>
<reference evidence="2" key="1">
    <citation type="journal article" date="2019" name="Int. J. Syst. Evol. Microbiol.">
        <title>The Global Catalogue of Microorganisms (GCM) 10K type strain sequencing project: providing services to taxonomists for standard genome sequencing and annotation.</title>
        <authorList>
            <consortium name="The Broad Institute Genomics Platform"/>
            <consortium name="The Broad Institute Genome Sequencing Center for Infectious Disease"/>
            <person name="Wu L."/>
            <person name="Ma J."/>
        </authorList>
    </citation>
    <scope>NUCLEOTIDE SEQUENCE [LARGE SCALE GENOMIC DNA]</scope>
    <source>
        <strain evidence="2">JCM 16545</strain>
    </source>
</reference>
<protein>
    <submittedName>
        <fullName evidence="1">Uncharacterized protein</fullName>
    </submittedName>
</protein>
<dbReference type="RefSeq" id="WP_377095052.1">
    <property type="nucleotide sequence ID" value="NZ_JBHSJM010000001.1"/>
</dbReference>
<evidence type="ECO:0000313" key="1">
    <source>
        <dbReference type="EMBL" id="MFD2275293.1"/>
    </source>
</evidence>
<accession>A0ABW5E069</accession>